<dbReference type="AlphaFoldDB" id="A0A078BA84"/>
<dbReference type="PANTHER" id="PTHR21625:SF0">
    <property type="entry name" value="DYNEIN REGULATORY COMPLEX SUBUNIT 2"/>
    <property type="match status" value="1"/>
</dbReference>
<keyword evidence="4 12" id="KW-0175">Coiled coil</keyword>
<dbReference type="InParanoid" id="A0A078BA84"/>
<dbReference type="EMBL" id="CCKQ01018457">
    <property type="protein sequence ID" value="CDW90428.1"/>
    <property type="molecule type" value="Genomic_DNA"/>
</dbReference>
<protein>
    <recommendedName>
        <fullName evidence="10">Dynein regulatory complex subunit 2</fullName>
    </recommendedName>
</protein>
<evidence type="ECO:0000256" key="6">
    <source>
        <dbReference type="ARBA" id="ARBA00023212"/>
    </source>
</evidence>
<evidence type="ECO:0000313" key="14">
    <source>
        <dbReference type="EMBL" id="CDW90428.1"/>
    </source>
</evidence>
<evidence type="ECO:0000256" key="5">
    <source>
        <dbReference type="ARBA" id="ARBA00023069"/>
    </source>
</evidence>
<reference evidence="14 15" key="1">
    <citation type="submission" date="2014-06" db="EMBL/GenBank/DDBJ databases">
        <authorList>
            <person name="Swart Estienne"/>
        </authorList>
    </citation>
    <scope>NUCLEOTIDE SEQUENCE [LARGE SCALE GENOMIC DNA]</scope>
    <source>
        <strain evidence="14 15">130c</strain>
    </source>
</reference>
<dbReference type="GO" id="GO:0003352">
    <property type="term" value="P:regulation of cilium movement"/>
    <property type="evidence" value="ECO:0007669"/>
    <property type="project" value="TreeGrafter"/>
</dbReference>
<evidence type="ECO:0000256" key="1">
    <source>
        <dbReference type="ARBA" id="ARBA00004611"/>
    </source>
</evidence>
<keyword evidence="5" id="KW-0969">Cilium</keyword>
<evidence type="ECO:0000256" key="12">
    <source>
        <dbReference type="SAM" id="Coils"/>
    </source>
</evidence>
<dbReference type="GO" id="GO:0005858">
    <property type="term" value="C:axonemal dynein complex"/>
    <property type="evidence" value="ECO:0007669"/>
    <property type="project" value="InterPro"/>
</dbReference>
<evidence type="ECO:0000256" key="3">
    <source>
        <dbReference type="ARBA" id="ARBA00022846"/>
    </source>
</evidence>
<dbReference type="GO" id="GO:0070286">
    <property type="term" value="P:axonemal dynein complex assembly"/>
    <property type="evidence" value="ECO:0007669"/>
    <property type="project" value="InterPro"/>
</dbReference>
<keyword evidence="6" id="KW-0206">Cytoskeleton</keyword>
<keyword evidence="7" id="KW-0966">Cell projection</keyword>
<evidence type="ECO:0000259" key="13">
    <source>
        <dbReference type="Pfam" id="PF14772"/>
    </source>
</evidence>
<keyword evidence="2" id="KW-0963">Cytoplasm</keyword>
<dbReference type="PANTHER" id="PTHR21625">
    <property type="entry name" value="NYD-SP28 PROTEIN"/>
    <property type="match status" value="1"/>
</dbReference>
<comment type="subcellular location">
    <subcellularLocation>
        <location evidence="1">Cytoplasm</location>
        <location evidence="1">Cytoskeleton</location>
        <location evidence="1">Flagellum axoneme</location>
    </subcellularLocation>
    <subcellularLocation>
        <location evidence="8">Cytoplasm</location>
        <location evidence="8">Cytoskeleton</location>
        <location evidence="8">Flagellum basal body</location>
    </subcellularLocation>
</comment>
<evidence type="ECO:0000256" key="11">
    <source>
        <dbReference type="ARBA" id="ARBA00045865"/>
    </source>
</evidence>
<dbReference type="InterPro" id="IPR039750">
    <property type="entry name" value="DRC1/DRC2"/>
</dbReference>
<evidence type="ECO:0000256" key="4">
    <source>
        <dbReference type="ARBA" id="ARBA00023054"/>
    </source>
</evidence>
<dbReference type="OrthoDB" id="305196at2759"/>
<feature type="coiled-coil region" evidence="12">
    <location>
        <begin position="98"/>
        <end position="231"/>
    </location>
</feature>
<proteinExistence type="inferred from homology"/>
<dbReference type="Proteomes" id="UP000039865">
    <property type="component" value="Unassembled WGS sequence"/>
</dbReference>
<dbReference type="OMA" id="WEYLDLF"/>
<comment type="function">
    <text evidence="11">Component of the nexin-dynein regulatory complex (N-DRC), a key regulator of ciliary/flagellar motility which maintains the alignment and integrity of the distal axoneme and regulates microtubule sliding in motile axonemes. Plays a critical role in the assembly of N-DRC and also stabilizes the assembly of multiple inner dynein arms and radial spokes. Coassembles with DRC1 to form a central scaffold needed for assembly of the N-DRC and its attachment to the outer doublet microtubules.</text>
</comment>
<dbReference type="Pfam" id="PF14772">
    <property type="entry name" value="NYD-SP28"/>
    <property type="match status" value="1"/>
</dbReference>
<name>A0A078BA84_STYLE</name>
<evidence type="ECO:0000313" key="15">
    <source>
        <dbReference type="Proteomes" id="UP000039865"/>
    </source>
</evidence>
<organism evidence="14 15">
    <name type="scientific">Stylonychia lemnae</name>
    <name type="common">Ciliate</name>
    <dbReference type="NCBI Taxonomy" id="5949"/>
    <lineage>
        <taxon>Eukaryota</taxon>
        <taxon>Sar</taxon>
        <taxon>Alveolata</taxon>
        <taxon>Ciliophora</taxon>
        <taxon>Intramacronucleata</taxon>
        <taxon>Spirotrichea</taxon>
        <taxon>Stichotrichia</taxon>
        <taxon>Sporadotrichida</taxon>
        <taxon>Oxytrichidae</taxon>
        <taxon>Stylonychinae</taxon>
        <taxon>Stylonychia</taxon>
    </lineage>
</organism>
<comment type="similarity">
    <text evidence="9">Belongs to the DRC2 family.</text>
</comment>
<evidence type="ECO:0000256" key="8">
    <source>
        <dbReference type="ARBA" id="ARBA00037841"/>
    </source>
</evidence>
<evidence type="ECO:0000256" key="9">
    <source>
        <dbReference type="ARBA" id="ARBA00038424"/>
    </source>
</evidence>
<evidence type="ECO:0000256" key="7">
    <source>
        <dbReference type="ARBA" id="ARBA00023273"/>
    </source>
</evidence>
<dbReference type="InterPro" id="IPR039505">
    <property type="entry name" value="DRC1/2_N"/>
</dbReference>
<accession>A0A078BA84</accession>
<evidence type="ECO:0000256" key="2">
    <source>
        <dbReference type="ARBA" id="ARBA00022490"/>
    </source>
</evidence>
<gene>
    <name evidence="14" type="primary">Contig14733.g720</name>
    <name evidence="14" type="ORF">STYLEM_19571</name>
</gene>
<evidence type="ECO:0000256" key="10">
    <source>
        <dbReference type="ARBA" id="ARBA00040899"/>
    </source>
</evidence>
<sequence length="505" mass="60763">MVQLGKFVKGKAPSATESKRTMIRIRHQDKTMEDLDKEQTQMKMRREYLKNAMFEEQKMAHFNRMKILTHWRKIMRVAKTEQLKKEIQIYQQNHDREVDAKDAILQMLDRDLDEAEEQYQMALRNHLIHVDELIELQNSRLRGLQEEFERDLQIIKAEFDREKQEIENSHNMERQELRDMIETIDEEENHKLKQMKDDFESLREETKNKNVEELESMKHDLIKKIEDLDKEFEVNFNRYVSDTESKADNYKKLLKDNEKSSLSINTYQRSINRLKEQIAYWSLKMQQNKRECEERNSKLRKEKDMIVRHYHDLKRKMIQFREDEERRLGNLTINSKMCMDKLKEYQKLGEKILKTAELCRKLETEKEKVLPFYQTSEDGVEEIPDIGVEKIEGMKKQKYNEFQLLDSFYKRYNKVLLDKLAIDKQKTTLEKENMFFKSLLKQYLDGVSVNDDVMNTNNPLLVVNNKVNLNRPPVERMDGGVPHKTVVEANVVVNNRTMQRNANYF</sequence>
<dbReference type="FunCoup" id="A0A078BA84">
    <property type="interactions" value="5"/>
</dbReference>
<feature type="domain" description="Dynein regulatory complex protein 1/2 N-terminal" evidence="13">
    <location>
        <begin position="37"/>
        <end position="127"/>
    </location>
</feature>
<dbReference type="GO" id="GO:0060285">
    <property type="term" value="P:cilium-dependent cell motility"/>
    <property type="evidence" value="ECO:0007669"/>
    <property type="project" value="TreeGrafter"/>
</dbReference>
<keyword evidence="15" id="KW-1185">Reference proteome</keyword>
<keyword evidence="3" id="KW-0282">Flagellum</keyword>